<feature type="region of interest" description="Disordered" evidence="6">
    <location>
        <begin position="357"/>
        <end position="411"/>
    </location>
</feature>
<feature type="compositionally biased region" description="Low complexity" evidence="6">
    <location>
        <begin position="386"/>
        <end position="400"/>
    </location>
</feature>
<dbReference type="EMBL" id="LGRX02012912">
    <property type="protein sequence ID" value="KAK3266651.1"/>
    <property type="molecule type" value="Genomic_DNA"/>
</dbReference>
<feature type="region of interest" description="Disordered" evidence="6">
    <location>
        <begin position="1"/>
        <end position="38"/>
    </location>
</feature>
<keyword evidence="3" id="KW-0347">Helicase</keyword>
<comment type="caution">
    <text evidence="9">The sequence shown here is derived from an EMBL/GenBank/DDBJ whole genome shotgun (WGS) entry which is preliminary data.</text>
</comment>
<feature type="domain" description="Helicase C-terminal" evidence="8">
    <location>
        <begin position="742"/>
        <end position="948"/>
    </location>
</feature>
<feature type="compositionally biased region" description="Basic and acidic residues" evidence="6">
    <location>
        <begin position="401"/>
        <end position="411"/>
    </location>
</feature>
<dbReference type="Gene3D" id="3.40.50.300">
    <property type="entry name" value="P-loop containing nucleotide triphosphate hydrolases"/>
    <property type="match status" value="2"/>
</dbReference>
<evidence type="ECO:0000256" key="5">
    <source>
        <dbReference type="ARBA" id="ARBA00060772"/>
    </source>
</evidence>
<dbReference type="InterPro" id="IPR059023">
    <property type="entry name" value="RNA_hel_CTD"/>
</dbReference>
<keyword evidence="2" id="KW-0378">Hydrolase</keyword>
<dbReference type="SMART" id="SM00847">
    <property type="entry name" value="HA2"/>
    <property type="match status" value="1"/>
</dbReference>
<reference evidence="9 10" key="1">
    <citation type="journal article" date="2015" name="Genome Biol. Evol.">
        <title>Comparative Genomics of a Bacterivorous Green Alga Reveals Evolutionary Causalities and Consequences of Phago-Mixotrophic Mode of Nutrition.</title>
        <authorList>
            <person name="Burns J.A."/>
            <person name="Paasch A."/>
            <person name="Narechania A."/>
            <person name="Kim E."/>
        </authorList>
    </citation>
    <scope>NUCLEOTIDE SEQUENCE [LARGE SCALE GENOMIC DNA]</scope>
    <source>
        <strain evidence="9 10">PLY_AMNH</strain>
    </source>
</reference>
<dbReference type="PANTHER" id="PTHR18934">
    <property type="entry name" value="ATP-DEPENDENT RNA HELICASE"/>
    <property type="match status" value="1"/>
</dbReference>
<evidence type="ECO:0000256" key="2">
    <source>
        <dbReference type="ARBA" id="ARBA00022801"/>
    </source>
</evidence>
<evidence type="ECO:0000313" key="10">
    <source>
        <dbReference type="Proteomes" id="UP001190700"/>
    </source>
</evidence>
<evidence type="ECO:0000256" key="6">
    <source>
        <dbReference type="SAM" id="MobiDB-lite"/>
    </source>
</evidence>
<dbReference type="InterPro" id="IPR011709">
    <property type="entry name" value="DEAD-box_helicase_OB_fold"/>
</dbReference>
<feature type="region of interest" description="Disordered" evidence="6">
    <location>
        <begin position="66"/>
        <end position="106"/>
    </location>
</feature>
<accession>A0AAE0FV55</accession>
<dbReference type="GO" id="GO:0003723">
    <property type="term" value="F:RNA binding"/>
    <property type="evidence" value="ECO:0007669"/>
    <property type="project" value="TreeGrafter"/>
</dbReference>
<dbReference type="Pfam" id="PF21010">
    <property type="entry name" value="HA2_C"/>
    <property type="match status" value="1"/>
</dbReference>
<dbReference type="InterPro" id="IPR011545">
    <property type="entry name" value="DEAD/DEAH_box_helicase_dom"/>
</dbReference>
<name>A0AAE0FV55_9CHLO</name>
<keyword evidence="4" id="KW-0067">ATP-binding</keyword>
<protein>
    <submittedName>
        <fullName evidence="9">Uncharacterized protein</fullName>
    </submittedName>
</protein>
<keyword evidence="1" id="KW-0547">Nucleotide-binding</keyword>
<feature type="compositionally biased region" description="Polar residues" evidence="6">
    <location>
        <begin position="367"/>
        <end position="379"/>
    </location>
</feature>
<evidence type="ECO:0000256" key="1">
    <source>
        <dbReference type="ARBA" id="ARBA00022741"/>
    </source>
</evidence>
<dbReference type="InterPro" id="IPR027417">
    <property type="entry name" value="P-loop_NTPase"/>
</dbReference>
<dbReference type="Proteomes" id="UP001190700">
    <property type="component" value="Unassembled WGS sequence"/>
</dbReference>
<feature type="region of interest" description="Disordered" evidence="6">
    <location>
        <begin position="262"/>
        <end position="323"/>
    </location>
</feature>
<evidence type="ECO:0000259" key="8">
    <source>
        <dbReference type="PROSITE" id="PS51194"/>
    </source>
</evidence>
<keyword evidence="10" id="KW-1185">Reference proteome</keyword>
<dbReference type="CDD" id="cd17917">
    <property type="entry name" value="DEXHc_RHA-like"/>
    <property type="match status" value="1"/>
</dbReference>
<feature type="compositionally biased region" description="Basic and acidic residues" evidence="6">
    <location>
        <begin position="283"/>
        <end position="304"/>
    </location>
</feature>
<dbReference type="SUPFAM" id="SSF52540">
    <property type="entry name" value="P-loop containing nucleoside triphosphate hydrolases"/>
    <property type="match status" value="1"/>
</dbReference>
<feature type="compositionally biased region" description="Basic and acidic residues" evidence="6">
    <location>
        <begin position="93"/>
        <end position="106"/>
    </location>
</feature>
<dbReference type="GO" id="GO:0004386">
    <property type="term" value="F:helicase activity"/>
    <property type="evidence" value="ECO:0007669"/>
    <property type="project" value="UniProtKB-KW"/>
</dbReference>
<feature type="region of interest" description="Disordered" evidence="6">
    <location>
        <begin position="818"/>
        <end position="837"/>
    </location>
</feature>
<dbReference type="SMART" id="SM00487">
    <property type="entry name" value="DEXDc"/>
    <property type="match status" value="1"/>
</dbReference>
<dbReference type="Gene3D" id="1.20.120.1080">
    <property type="match status" value="1"/>
</dbReference>
<dbReference type="CDD" id="cd18791">
    <property type="entry name" value="SF2_C_RHA"/>
    <property type="match status" value="1"/>
</dbReference>
<feature type="region of interest" description="Disordered" evidence="6">
    <location>
        <begin position="681"/>
        <end position="711"/>
    </location>
</feature>
<evidence type="ECO:0000256" key="3">
    <source>
        <dbReference type="ARBA" id="ARBA00022806"/>
    </source>
</evidence>
<dbReference type="InterPro" id="IPR001650">
    <property type="entry name" value="Helicase_C-like"/>
</dbReference>
<proteinExistence type="inferred from homology"/>
<dbReference type="PROSITE" id="PS51192">
    <property type="entry name" value="HELICASE_ATP_BIND_1"/>
    <property type="match status" value="1"/>
</dbReference>
<evidence type="ECO:0000259" key="7">
    <source>
        <dbReference type="PROSITE" id="PS51192"/>
    </source>
</evidence>
<gene>
    <name evidence="9" type="ORF">CYMTET_24741</name>
</gene>
<feature type="compositionally biased region" description="Basic and acidic residues" evidence="6">
    <location>
        <begin position="18"/>
        <end position="38"/>
    </location>
</feature>
<feature type="domain" description="Helicase ATP-binding" evidence="7">
    <location>
        <begin position="424"/>
        <end position="639"/>
    </location>
</feature>
<evidence type="ECO:0000313" key="9">
    <source>
        <dbReference type="EMBL" id="KAK3266651.1"/>
    </source>
</evidence>
<sequence length="1319" mass="141890">MRGDRDRKGARPSTRLPGGRDDPKPSDSQQKEEPVRRELRAAKIKIRDADRDKILDLVVSARIERGECVPDGRKKGSKAKSAAEGCGDDTEAASERSARTRMKERERVKRRLLRQLLSETKEDAIADARKDAIERRAVRARKEAADKESAVNGAVASESSIAECVGGLGGNDGRDTKKAAVSKIDSRTVRIQIVNASKPKSSKMIVVPRDSTTVAELVSQAVAKLGCKKKAGKQPLWCHLQKDPDKFPLLDLLLVENDEAIFFTTEPPPGPPASSSTAGVDTDNDKNDTNDHPKDMKGGAKDDTEAGGEPAEEEDTTALTEDEVLLQQERVLRGAYAARHARRSGFLAPLAPAEVEEQSRRLLERQQAGSPSMQQTGSTPEGGRGCTAEGAASAGGATVGERSREAMAEQRSRLPAFAKRAEIIQAVQGSPVVIIGGATGSGKTTQVAQYLLEDAVARGAGGGVGIVCTQPRRIAAVSVAERVAAERGEAVGDAVGYAAGNLAGGVNGGGVGAAVRQAVWRVEVTEAAQGGGRYCAKKTRVMFCTTGVLLRRFLADPDLAGVTHLILDEVHERSLHTDFLLTLLKQVLQRAAGSRGSGGPSGAPGGLRQEGLKVVLMSATVDAQLFRDYFQLASGSGSPEHSPVPVIQIEGRTFPVAVRWLDEAEYFVKTGRVAVDQEIAAHGASSARRDEDDAASGMENEGPGPERDADIDERLARTYGKSKTEVLSAPEVDPKAAIDFAFIAQLILRIASSPADPALGGTQQGRGILVFLPGTAEIDKLARLLRGSEPGKALDVLPLHGQLNVRQQRAVFETRGLHDGRPERGRRAAWEAEGTAPQPPARTRVRVVLATNIAETSLTVPGITDVIDMGQQREMRFHPVSSLQALTPVWVAHTNACQRAGRAGRICPGVCWRLFSKRFYEGKLPKQALCEMRRTPLEELVLFLAMEVLLGTSGSKRLLLTPLGFHLAHLPVDPHIGKLLLYGAILKCSSQTLTMAACLSAKSPFVRPFNASRGLEDEIRQRRETDFGPGQGNFSDHLAMCMVYSRWLGLGDHRERQEFVAWYSLSESALRMIQELRDSFATHLEAIGFPQDDSLRGSAGMDKREQPMSEDSRWMAKCSLIAALYPHVSQLQKDLATVKGGSAKGGSKGAGFHSKVKYSLVPIDSLEPCLVHPSSVNFNKLSHMRANDGWLLYHKRMKTSATFMFDTTLIGSMPLLLFGGSAAPKLSLVGKTSAVDRTLVLDGRLSFQCVCPQTAVLIKILRQELDSLFVTKVLEPEGTGVTSKCGDLLVAAMCGLLQAEGGADEGQSSKYEGSRAKKS</sequence>
<dbReference type="GO" id="GO:0005524">
    <property type="term" value="F:ATP binding"/>
    <property type="evidence" value="ECO:0007669"/>
    <property type="project" value="UniProtKB-KW"/>
</dbReference>
<dbReference type="InterPro" id="IPR007502">
    <property type="entry name" value="Helicase-assoc_dom"/>
</dbReference>
<dbReference type="Pfam" id="PF00270">
    <property type="entry name" value="DEAD"/>
    <property type="match status" value="1"/>
</dbReference>
<evidence type="ECO:0000256" key="4">
    <source>
        <dbReference type="ARBA" id="ARBA00022840"/>
    </source>
</evidence>
<dbReference type="PROSITE" id="PS51194">
    <property type="entry name" value="HELICASE_CTER"/>
    <property type="match status" value="1"/>
</dbReference>
<feature type="compositionally biased region" description="Acidic residues" evidence="6">
    <location>
        <begin position="310"/>
        <end position="323"/>
    </location>
</feature>
<dbReference type="InterPro" id="IPR014001">
    <property type="entry name" value="Helicase_ATP-bd"/>
</dbReference>
<dbReference type="Pfam" id="PF26026">
    <property type="entry name" value="RNA_hel_CTD"/>
    <property type="match status" value="1"/>
</dbReference>
<dbReference type="Pfam" id="PF00271">
    <property type="entry name" value="Helicase_C"/>
    <property type="match status" value="1"/>
</dbReference>
<comment type="similarity">
    <text evidence="5">Belongs to the DExH box helicase family.</text>
</comment>
<dbReference type="SMART" id="SM00490">
    <property type="entry name" value="HELICc"/>
    <property type="match status" value="1"/>
</dbReference>
<dbReference type="Pfam" id="PF07717">
    <property type="entry name" value="OB_NTP_bind"/>
    <property type="match status" value="1"/>
</dbReference>
<organism evidence="9 10">
    <name type="scientific">Cymbomonas tetramitiformis</name>
    <dbReference type="NCBI Taxonomy" id="36881"/>
    <lineage>
        <taxon>Eukaryota</taxon>
        <taxon>Viridiplantae</taxon>
        <taxon>Chlorophyta</taxon>
        <taxon>Pyramimonadophyceae</taxon>
        <taxon>Pyramimonadales</taxon>
        <taxon>Pyramimonadaceae</taxon>
        <taxon>Cymbomonas</taxon>
    </lineage>
</organism>
<feature type="compositionally biased region" description="Basic and acidic residues" evidence="6">
    <location>
        <begin position="818"/>
        <end position="830"/>
    </location>
</feature>
<dbReference type="PANTHER" id="PTHR18934:SF145">
    <property type="entry name" value="ATP-DEPENDENT RNA HELICASE DHX57-RELATED"/>
    <property type="match status" value="1"/>
</dbReference>